<organism evidence="1 2">
    <name type="scientific">Cetraspora pellucida</name>
    <dbReference type="NCBI Taxonomy" id="1433469"/>
    <lineage>
        <taxon>Eukaryota</taxon>
        <taxon>Fungi</taxon>
        <taxon>Fungi incertae sedis</taxon>
        <taxon>Mucoromycota</taxon>
        <taxon>Glomeromycotina</taxon>
        <taxon>Glomeromycetes</taxon>
        <taxon>Diversisporales</taxon>
        <taxon>Gigasporaceae</taxon>
        <taxon>Cetraspora</taxon>
    </lineage>
</organism>
<evidence type="ECO:0000313" key="1">
    <source>
        <dbReference type="EMBL" id="CAG8673062.1"/>
    </source>
</evidence>
<proteinExistence type="predicted"/>
<gene>
    <name evidence="1" type="ORF">SPELUC_LOCUS9762</name>
</gene>
<protein>
    <submittedName>
        <fullName evidence="1">1844_t:CDS:1</fullName>
    </submittedName>
</protein>
<sequence length="85" mass="9982">KKKQKEYILKELELSDHNKDDINELFNEIEYKSEEFKKIKSFASDNILTDDEGSEKLKTKIVKIESSAIYLVVIEEIPTKKKGLY</sequence>
<comment type="caution">
    <text evidence="1">The sequence shown here is derived from an EMBL/GenBank/DDBJ whole genome shotgun (WGS) entry which is preliminary data.</text>
</comment>
<accession>A0ACA9NUA8</accession>
<dbReference type="EMBL" id="CAJVPW010016855">
    <property type="protein sequence ID" value="CAG8673062.1"/>
    <property type="molecule type" value="Genomic_DNA"/>
</dbReference>
<evidence type="ECO:0000313" key="2">
    <source>
        <dbReference type="Proteomes" id="UP000789366"/>
    </source>
</evidence>
<keyword evidence="2" id="KW-1185">Reference proteome</keyword>
<feature type="non-terminal residue" evidence="1">
    <location>
        <position position="1"/>
    </location>
</feature>
<name>A0ACA9NUA8_9GLOM</name>
<reference evidence="1" key="1">
    <citation type="submission" date="2021-06" db="EMBL/GenBank/DDBJ databases">
        <authorList>
            <person name="Kallberg Y."/>
            <person name="Tangrot J."/>
            <person name="Rosling A."/>
        </authorList>
    </citation>
    <scope>NUCLEOTIDE SEQUENCE</scope>
    <source>
        <strain evidence="1">28 12/20/2015</strain>
    </source>
</reference>
<dbReference type="Proteomes" id="UP000789366">
    <property type="component" value="Unassembled WGS sequence"/>
</dbReference>